<comment type="similarity">
    <text evidence="1">Belongs to the C/M/P thioester hydrolase family.</text>
</comment>
<dbReference type="InterPro" id="IPR029069">
    <property type="entry name" value="HotDog_dom_sf"/>
</dbReference>
<dbReference type="GO" id="GO:0006637">
    <property type="term" value="P:acyl-CoA metabolic process"/>
    <property type="evidence" value="ECO:0007669"/>
    <property type="project" value="InterPro"/>
</dbReference>
<dbReference type="InterPro" id="IPR003703">
    <property type="entry name" value="Acyl_CoA_thio"/>
</dbReference>
<feature type="domain" description="Acyl-CoA thioesterase-like N-terminal HotDog" evidence="4">
    <location>
        <begin position="25"/>
        <end position="100"/>
    </location>
</feature>
<dbReference type="InterPro" id="IPR042171">
    <property type="entry name" value="Acyl-CoA_hotdog"/>
</dbReference>
<evidence type="ECO:0000259" key="3">
    <source>
        <dbReference type="Pfam" id="PF02551"/>
    </source>
</evidence>
<accession>A0A7W7B1P0</accession>
<dbReference type="PANTHER" id="PTHR11066:SF34">
    <property type="entry name" value="ACYL-COENZYME A THIOESTERASE 8"/>
    <property type="match status" value="1"/>
</dbReference>
<dbReference type="Proteomes" id="UP000566324">
    <property type="component" value="Unassembled WGS sequence"/>
</dbReference>
<dbReference type="GO" id="GO:0047617">
    <property type="term" value="F:fatty acyl-CoA hydrolase activity"/>
    <property type="evidence" value="ECO:0007669"/>
    <property type="project" value="InterPro"/>
</dbReference>
<dbReference type="SUPFAM" id="SSF54637">
    <property type="entry name" value="Thioesterase/thiol ester dehydrase-isomerase"/>
    <property type="match status" value="2"/>
</dbReference>
<keyword evidence="2 5" id="KW-0378">Hydrolase</keyword>
<dbReference type="RefSeq" id="WP_243451812.1">
    <property type="nucleotide sequence ID" value="NZ_JACHNZ010000021.1"/>
</dbReference>
<protein>
    <submittedName>
        <fullName evidence="5">Acyl-CoA thioesterase-2</fullName>
        <ecNumber evidence="5">3.1.2.-</ecNumber>
    </submittedName>
</protein>
<proteinExistence type="inferred from homology"/>
<evidence type="ECO:0000256" key="1">
    <source>
        <dbReference type="ARBA" id="ARBA00006538"/>
    </source>
</evidence>
<feature type="domain" description="Acyl-CoA thioesterase 2 C-terminal" evidence="3">
    <location>
        <begin position="146"/>
        <end position="272"/>
    </location>
</feature>
<dbReference type="InterPro" id="IPR049449">
    <property type="entry name" value="TesB_ACOT8-like_N"/>
</dbReference>
<sequence>MLFAYEDAGKDRFRTAAIPSELVRLYGGQLIAQALGAMQKTVSPEKTAHSFHAYFGRPGHIDKDLDFAVLRDNDGRSFSTRRVTVTQDGAVILTASASFQVGEDGPRHQFPMPDVPPPEGLRPLHDYVAEAADRLPVRHRPFWLGQHQFEWRPVEPFRIFSGGPPTAGPHYWLKLKARLGDDEAEHQRYLTYVSDLHILHAGLAPLAIGWADDHLQTSSLDHALWFHDRFRVDEWLLYTLDSPAAGGGRALGRGTLHASDGRLVATVSQEGLIRVHETPRSRF</sequence>
<gene>
    <name evidence="5" type="ORF">GGQ98_002023</name>
</gene>
<dbReference type="CDD" id="cd03444">
    <property type="entry name" value="Thioesterase_II_repeat1"/>
    <property type="match status" value="1"/>
</dbReference>
<dbReference type="InterPro" id="IPR025652">
    <property type="entry name" value="TesB_C"/>
</dbReference>
<evidence type="ECO:0000259" key="4">
    <source>
        <dbReference type="Pfam" id="PF13622"/>
    </source>
</evidence>
<dbReference type="EMBL" id="JACHNZ010000021">
    <property type="protein sequence ID" value="MBB4632398.1"/>
    <property type="molecule type" value="Genomic_DNA"/>
</dbReference>
<dbReference type="EC" id="3.1.2.-" evidence="5"/>
<dbReference type="AlphaFoldDB" id="A0A7W7B1P0"/>
<comment type="caution">
    <text evidence="5">The sequence shown here is derived from an EMBL/GenBank/DDBJ whole genome shotgun (WGS) entry which is preliminary data.</text>
</comment>
<evidence type="ECO:0000313" key="5">
    <source>
        <dbReference type="EMBL" id="MBB4632398.1"/>
    </source>
</evidence>
<dbReference type="GO" id="GO:0009062">
    <property type="term" value="P:fatty acid catabolic process"/>
    <property type="evidence" value="ECO:0007669"/>
    <property type="project" value="TreeGrafter"/>
</dbReference>
<organism evidence="5 6">
    <name type="scientific">Sphingosinicella soli</name>
    <dbReference type="NCBI Taxonomy" id="333708"/>
    <lineage>
        <taxon>Bacteria</taxon>
        <taxon>Pseudomonadati</taxon>
        <taxon>Pseudomonadota</taxon>
        <taxon>Alphaproteobacteria</taxon>
        <taxon>Sphingomonadales</taxon>
        <taxon>Sphingosinicellaceae</taxon>
        <taxon>Sphingosinicella</taxon>
    </lineage>
</organism>
<name>A0A7W7B1P0_9SPHN</name>
<evidence type="ECO:0000256" key="2">
    <source>
        <dbReference type="ARBA" id="ARBA00022801"/>
    </source>
</evidence>
<dbReference type="PANTHER" id="PTHR11066">
    <property type="entry name" value="ACYL-COA THIOESTERASE"/>
    <property type="match status" value="1"/>
</dbReference>
<dbReference type="Gene3D" id="2.40.160.210">
    <property type="entry name" value="Acyl-CoA thioesterase, double hotdog domain"/>
    <property type="match status" value="1"/>
</dbReference>
<evidence type="ECO:0000313" key="6">
    <source>
        <dbReference type="Proteomes" id="UP000566324"/>
    </source>
</evidence>
<dbReference type="CDD" id="cd03445">
    <property type="entry name" value="Thioesterase_II_repeat2"/>
    <property type="match status" value="1"/>
</dbReference>
<dbReference type="Pfam" id="PF02551">
    <property type="entry name" value="Acyl_CoA_thio"/>
    <property type="match status" value="1"/>
</dbReference>
<dbReference type="Pfam" id="PF13622">
    <property type="entry name" value="4HBT_3"/>
    <property type="match status" value="1"/>
</dbReference>
<keyword evidence="6" id="KW-1185">Reference proteome</keyword>
<reference evidence="5 6" key="1">
    <citation type="submission" date="2020-08" db="EMBL/GenBank/DDBJ databases">
        <title>Genomic Encyclopedia of Type Strains, Phase IV (KMG-IV): sequencing the most valuable type-strain genomes for metagenomic binning, comparative biology and taxonomic classification.</title>
        <authorList>
            <person name="Goeker M."/>
        </authorList>
    </citation>
    <scope>NUCLEOTIDE SEQUENCE [LARGE SCALE GENOMIC DNA]</scope>
    <source>
        <strain evidence="5 6">DSM 17328</strain>
    </source>
</reference>
<dbReference type="GO" id="GO:0005829">
    <property type="term" value="C:cytosol"/>
    <property type="evidence" value="ECO:0007669"/>
    <property type="project" value="TreeGrafter"/>
</dbReference>